<evidence type="ECO:0000313" key="1">
    <source>
        <dbReference type="EMBL" id="EEC75450.1"/>
    </source>
</evidence>
<reference evidence="1 2" key="1">
    <citation type="journal article" date="2005" name="PLoS Biol.">
        <title>The genomes of Oryza sativa: a history of duplications.</title>
        <authorList>
            <person name="Yu J."/>
            <person name="Wang J."/>
            <person name="Lin W."/>
            <person name="Li S."/>
            <person name="Li H."/>
            <person name="Zhou J."/>
            <person name="Ni P."/>
            <person name="Dong W."/>
            <person name="Hu S."/>
            <person name="Zeng C."/>
            <person name="Zhang J."/>
            <person name="Zhang Y."/>
            <person name="Li R."/>
            <person name="Xu Z."/>
            <person name="Li S."/>
            <person name="Li X."/>
            <person name="Zheng H."/>
            <person name="Cong L."/>
            <person name="Lin L."/>
            <person name="Yin J."/>
            <person name="Geng J."/>
            <person name="Li G."/>
            <person name="Shi J."/>
            <person name="Liu J."/>
            <person name="Lv H."/>
            <person name="Li J."/>
            <person name="Wang J."/>
            <person name="Deng Y."/>
            <person name="Ran L."/>
            <person name="Shi X."/>
            <person name="Wang X."/>
            <person name="Wu Q."/>
            <person name="Li C."/>
            <person name="Ren X."/>
            <person name="Wang J."/>
            <person name="Wang X."/>
            <person name="Li D."/>
            <person name="Liu D."/>
            <person name="Zhang X."/>
            <person name="Ji Z."/>
            <person name="Zhao W."/>
            <person name="Sun Y."/>
            <person name="Zhang Z."/>
            <person name="Bao J."/>
            <person name="Han Y."/>
            <person name="Dong L."/>
            <person name="Ji J."/>
            <person name="Chen P."/>
            <person name="Wu S."/>
            <person name="Liu J."/>
            <person name="Xiao Y."/>
            <person name="Bu D."/>
            <person name="Tan J."/>
            <person name="Yang L."/>
            <person name="Ye C."/>
            <person name="Zhang J."/>
            <person name="Xu J."/>
            <person name="Zhou Y."/>
            <person name="Yu Y."/>
            <person name="Zhang B."/>
            <person name="Zhuang S."/>
            <person name="Wei H."/>
            <person name="Liu B."/>
            <person name="Lei M."/>
            <person name="Yu H."/>
            <person name="Li Y."/>
            <person name="Xu H."/>
            <person name="Wei S."/>
            <person name="He X."/>
            <person name="Fang L."/>
            <person name="Zhang Z."/>
            <person name="Zhang Y."/>
            <person name="Huang X."/>
            <person name="Su Z."/>
            <person name="Tong W."/>
            <person name="Li J."/>
            <person name="Tong Z."/>
            <person name="Li S."/>
            <person name="Ye J."/>
            <person name="Wang L."/>
            <person name="Fang L."/>
            <person name="Lei T."/>
            <person name="Chen C."/>
            <person name="Chen H."/>
            <person name="Xu Z."/>
            <person name="Li H."/>
            <person name="Huang H."/>
            <person name="Zhang F."/>
            <person name="Xu H."/>
            <person name="Li N."/>
            <person name="Zhao C."/>
            <person name="Li S."/>
            <person name="Dong L."/>
            <person name="Huang Y."/>
            <person name="Li L."/>
            <person name="Xi Y."/>
            <person name="Qi Q."/>
            <person name="Li W."/>
            <person name="Zhang B."/>
            <person name="Hu W."/>
            <person name="Zhang Y."/>
            <person name="Tian X."/>
            <person name="Jiao Y."/>
            <person name="Liang X."/>
            <person name="Jin J."/>
            <person name="Gao L."/>
            <person name="Zheng W."/>
            <person name="Hao B."/>
            <person name="Liu S."/>
            <person name="Wang W."/>
            <person name="Yuan L."/>
            <person name="Cao M."/>
            <person name="McDermott J."/>
            <person name="Samudrala R."/>
            <person name="Wang J."/>
            <person name="Wong G.K."/>
            <person name="Yang H."/>
        </authorList>
    </citation>
    <scope>NUCLEOTIDE SEQUENCE [LARGE SCALE GENOMIC DNA]</scope>
    <source>
        <strain evidence="2">cv. 93-11</strain>
    </source>
</reference>
<keyword evidence="2" id="KW-1185">Reference proteome</keyword>
<dbReference type="OMA" id="PYGGHAK"/>
<accession>B8AJQ0</accession>
<protein>
    <submittedName>
        <fullName evidence="1">Uncharacterized protein</fullName>
    </submittedName>
</protein>
<proteinExistence type="predicted"/>
<dbReference type="AlphaFoldDB" id="B8AJQ0"/>
<gene>
    <name evidence="1" type="ORF">OsI_11995</name>
</gene>
<dbReference type="Proteomes" id="UP000007015">
    <property type="component" value="Chromosome 3"/>
</dbReference>
<organism evidence="1 2">
    <name type="scientific">Oryza sativa subsp. indica</name>
    <name type="common">Rice</name>
    <dbReference type="NCBI Taxonomy" id="39946"/>
    <lineage>
        <taxon>Eukaryota</taxon>
        <taxon>Viridiplantae</taxon>
        <taxon>Streptophyta</taxon>
        <taxon>Embryophyta</taxon>
        <taxon>Tracheophyta</taxon>
        <taxon>Spermatophyta</taxon>
        <taxon>Magnoliopsida</taxon>
        <taxon>Liliopsida</taxon>
        <taxon>Poales</taxon>
        <taxon>Poaceae</taxon>
        <taxon>BOP clade</taxon>
        <taxon>Oryzoideae</taxon>
        <taxon>Oryzeae</taxon>
        <taxon>Oryzinae</taxon>
        <taxon>Oryza</taxon>
        <taxon>Oryza sativa</taxon>
    </lineage>
</organism>
<evidence type="ECO:0000313" key="2">
    <source>
        <dbReference type="Proteomes" id="UP000007015"/>
    </source>
</evidence>
<dbReference type="HOGENOM" id="CLU_1962949_0_0_1"/>
<dbReference type="EMBL" id="CM000128">
    <property type="protein sequence ID" value="EEC75450.1"/>
    <property type="molecule type" value="Genomic_DNA"/>
</dbReference>
<sequence>MGSTGLGKEQYRNSEKEICKLVLMGMEQKAFVWGQLPMMQGQKHQQMSFSARHLIHRVIVLSKASKQAPYGGHAKIKPTPIQREARKMATSTLTRAVPVGGGSHR</sequence>
<name>B8AJQ0_ORYSI</name>
<dbReference type="Gramene" id="BGIOSGA012845-TA">
    <property type="protein sequence ID" value="BGIOSGA012845-PA"/>
    <property type="gene ID" value="BGIOSGA012845"/>
</dbReference>